<keyword evidence="4" id="KW-1185">Reference proteome</keyword>
<dbReference type="Gene3D" id="3.40.50.720">
    <property type="entry name" value="NAD(P)-binding Rossmann-like Domain"/>
    <property type="match status" value="1"/>
</dbReference>
<organism evidence="3 4">
    <name type="scientific">Streptomyces luomodiensis</name>
    <dbReference type="NCBI Taxonomy" id="3026192"/>
    <lineage>
        <taxon>Bacteria</taxon>
        <taxon>Bacillati</taxon>
        <taxon>Actinomycetota</taxon>
        <taxon>Actinomycetes</taxon>
        <taxon>Kitasatosporales</taxon>
        <taxon>Streptomycetaceae</taxon>
        <taxon>Streptomyces</taxon>
    </lineage>
</organism>
<proteinExistence type="inferred from homology"/>
<dbReference type="InterPro" id="IPR036291">
    <property type="entry name" value="NAD(P)-bd_dom_sf"/>
</dbReference>
<dbReference type="EMBL" id="CP117522">
    <property type="protein sequence ID" value="WNF00806.1"/>
    <property type="molecule type" value="Genomic_DNA"/>
</dbReference>
<dbReference type="RefSeq" id="WP_311039157.1">
    <property type="nucleotide sequence ID" value="NZ_CP117522.1"/>
</dbReference>
<dbReference type="Proteomes" id="UP001305606">
    <property type="component" value="Chromosome"/>
</dbReference>
<reference evidence="3 4" key="1">
    <citation type="submission" date="2023-02" db="EMBL/GenBank/DDBJ databases">
        <title>Streptomyces sp. SCA4-21 with antifungal activity against Fusarium oxysporum f. sp. cubense, Streptomyces sp. SCA2-17 with antifungal activity against Fusarium oxysporum f. sp. cubense.</title>
        <authorList>
            <person name="Qi D."/>
        </authorList>
    </citation>
    <scope>NUCLEOTIDE SEQUENCE [LARGE SCALE GENOMIC DNA]</scope>
    <source>
        <strain evidence="3 4">SCA4-21</strain>
    </source>
</reference>
<dbReference type="PANTHER" id="PTHR43000">
    <property type="entry name" value="DTDP-D-GLUCOSE 4,6-DEHYDRATASE-RELATED"/>
    <property type="match status" value="1"/>
</dbReference>
<evidence type="ECO:0000259" key="2">
    <source>
        <dbReference type="Pfam" id="PF01370"/>
    </source>
</evidence>
<protein>
    <submittedName>
        <fullName evidence="3">NAD(P)-dependent oxidoreductase</fullName>
    </submittedName>
</protein>
<name>A0ABY9V7D2_9ACTN</name>
<evidence type="ECO:0000256" key="1">
    <source>
        <dbReference type="ARBA" id="ARBA00007637"/>
    </source>
</evidence>
<evidence type="ECO:0000313" key="4">
    <source>
        <dbReference type="Proteomes" id="UP001305606"/>
    </source>
</evidence>
<comment type="similarity">
    <text evidence="1">Belongs to the NAD(P)-dependent epimerase/dehydratase family.</text>
</comment>
<sequence>MSTRIAVTGAGGFVMSVFIRHHLRHHPDAEVLALDITEPDEDLRAYLADVAARVEFRRCDVRDASTVTELLTGYRPRAVVHGATVTHVPRWEREDPGRFLDVNVMGTSAVLDAARRTPSVQRVVHISSAAVYGAGTPGREDPQDEDTPLVPDEMYGVSKVSSELVARRFADLYGLAVPIVRFTKVFGPMERPTSSRTAMSLPYHLARAAAAGRPLTVTPRTLRAAGDWISAVDVADALDRLCAGTGPGSGSAVLNLASGSLTPVPELVDLFGTTVVTGTGAEAVDMDPLPRTGKNGTYAIHRAADLLGWRPRDLRRQVAEYRDWAVSHRDTPALRA</sequence>
<dbReference type="Pfam" id="PF01370">
    <property type="entry name" value="Epimerase"/>
    <property type="match status" value="1"/>
</dbReference>
<evidence type="ECO:0000313" key="3">
    <source>
        <dbReference type="EMBL" id="WNF00806.1"/>
    </source>
</evidence>
<accession>A0ABY9V7D2</accession>
<dbReference type="InterPro" id="IPR001509">
    <property type="entry name" value="Epimerase_deHydtase"/>
</dbReference>
<dbReference type="SUPFAM" id="SSF51735">
    <property type="entry name" value="NAD(P)-binding Rossmann-fold domains"/>
    <property type="match status" value="1"/>
</dbReference>
<gene>
    <name evidence="3" type="ORF">PS467_38495</name>
</gene>
<feature type="domain" description="NAD-dependent epimerase/dehydratase" evidence="2">
    <location>
        <begin position="5"/>
        <end position="243"/>
    </location>
</feature>